<reference evidence="6" key="1">
    <citation type="submission" date="2025-08" db="UniProtKB">
        <authorList>
            <consortium name="RefSeq"/>
        </authorList>
    </citation>
    <scope>IDENTIFICATION</scope>
</reference>
<dbReference type="PROSITE" id="PS50290">
    <property type="entry name" value="PI3_4_KINASE_3"/>
    <property type="match status" value="1"/>
</dbReference>
<dbReference type="SUPFAM" id="SSF56112">
    <property type="entry name" value="Protein kinase-like (PK-like)"/>
    <property type="match status" value="1"/>
</dbReference>
<dbReference type="RefSeq" id="XP_029656607.1">
    <property type="nucleotide sequence ID" value="XM_029800747.1"/>
</dbReference>
<evidence type="ECO:0000313" key="5">
    <source>
        <dbReference type="Proteomes" id="UP000515154"/>
    </source>
</evidence>
<dbReference type="GO" id="GO:0005886">
    <property type="term" value="C:plasma membrane"/>
    <property type="evidence" value="ECO:0007669"/>
    <property type="project" value="TreeGrafter"/>
</dbReference>
<dbReference type="InterPro" id="IPR000403">
    <property type="entry name" value="PI3/4_kinase_cat_dom"/>
</dbReference>
<keyword evidence="5" id="KW-1185">Reference proteome</keyword>
<dbReference type="SMART" id="SM00146">
    <property type="entry name" value="PI3Kc"/>
    <property type="match status" value="1"/>
</dbReference>
<dbReference type="Pfam" id="PF00454">
    <property type="entry name" value="PI3_PI4_kinase"/>
    <property type="match status" value="1"/>
</dbReference>
<comment type="similarity">
    <text evidence="1">Belongs to the PI3/PI4-kinase family. Type III PI4K subfamily.</text>
</comment>
<dbReference type="PANTHER" id="PTHR10048">
    <property type="entry name" value="PHOSPHATIDYLINOSITOL KINASE"/>
    <property type="match status" value="1"/>
</dbReference>
<evidence type="ECO:0000256" key="3">
    <source>
        <dbReference type="ARBA" id="ARBA00022777"/>
    </source>
</evidence>
<dbReference type="InterPro" id="IPR036940">
    <property type="entry name" value="PI3/4_kinase_cat_sf"/>
</dbReference>
<dbReference type="PANTHER" id="PTHR10048:SF15">
    <property type="entry name" value="PHOSPHATIDYLINOSITOL 4-KINASE ALPHA"/>
    <property type="match status" value="1"/>
</dbReference>
<keyword evidence="2" id="KW-0808">Transferase</keyword>
<keyword evidence="3" id="KW-0418">Kinase</keyword>
<dbReference type="GO" id="GO:0048015">
    <property type="term" value="P:phosphatidylinositol-mediated signaling"/>
    <property type="evidence" value="ECO:0007669"/>
    <property type="project" value="TreeGrafter"/>
</dbReference>
<evidence type="ECO:0000313" key="6">
    <source>
        <dbReference type="RefSeq" id="XP_029656607.1"/>
    </source>
</evidence>
<dbReference type="Gene3D" id="1.10.1070.11">
    <property type="entry name" value="Phosphatidylinositol 3-/4-kinase, catalytic domain"/>
    <property type="match status" value="1"/>
</dbReference>
<feature type="domain" description="PI3K/PI4K catalytic" evidence="4">
    <location>
        <begin position="1"/>
        <end position="200"/>
    </location>
</feature>
<dbReference type="GO" id="GO:0004430">
    <property type="term" value="F:1-phosphatidylinositol 4-kinase activity"/>
    <property type="evidence" value="ECO:0007669"/>
    <property type="project" value="TreeGrafter"/>
</dbReference>
<dbReference type="InterPro" id="IPR015433">
    <property type="entry name" value="PI3/4_kinase"/>
</dbReference>
<gene>
    <name evidence="6" type="primary">LOC115230606</name>
</gene>
<dbReference type="FunFam" id="1.10.1070.11:FF:000005">
    <property type="entry name" value="Phosphatidylinositol 4-kinase, catalytic, alpha"/>
    <property type="match status" value="1"/>
</dbReference>
<sequence length="216" mass="24565">MSRSKIGDETDTSLFDFFKSRYGGEKSQTFLDARRCFIESMAAYSVFCYLLQVKDRHNGNIMISDQGHVIHIGGICILTADFGFLFETSPGGNLGWEPDFKLTEEMLQIMGGRADSPHFQYFTELCIKAFLAIRLCLCLLCRPYTDSILTLVTLMTDSGFPCFRGNSIRLLSSRLSANLSYRGAAQHMKKIIDNCFLSIRARTYDVMQYVQNRIAY</sequence>
<dbReference type="KEGG" id="osn:115230606"/>
<dbReference type="GO" id="GO:0005737">
    <property type="term" value="C:cytoplasm"/>
    <property type="evidence" value="ECO:0007669"/>
    <property type="project" value="TreeGrafter"/>
</dbReference>
<name>A0A6P7U511_9MOLL</name>
<protein>
    <submittedName>
        <fullName evidence="6">Phosphatidylinositol 4-kinase alpha-like protein P2</fullName>
    </submittedName>
</protein>
<evidence type="ECO:0000259" key="4">
    <source>
        <dbReference type="PROSITE" id="PS50290"/>
    </source>
</evidence>
<evidence type="ECO:0000256" key="2">
    <source>
        <dbReference type="ARBA" id="ARBA00022679"/>
    </source>
</evidence>
<dbReference type="InterPro" id="IPR011009">
    <property type="entry name" value="Kinase-like_dom_sf"/>
</dbReference>
<evidence type="ECO:0000256" key="1">
    <source>
        <dbReference type="ARBA" id="ARBA00006209"/>
    </source>
</evidence>
<organism evidence="5 6">
    <name type="scientific">Octopus sinensis</name>
    <name type="common">East Asian common octopus</name>
    <dbReference type="NCBI Taxonomy" id="2607531"/>
    <lineage>
        <taxon>Eukaryota</taxon>
        <taxon>Metazoa</taxon>
        <taxon>Spiralia</taxon>
        <taxon>Lophotrochozoa</taxon>
        <taxon>Mollusca</taxon>
        <taxon>Cephalopoda</taxon>
        <taxon>Coleoidea</taxon>
        <taxon>Octopodiformes</taxon>
        <taxon>Octopoda</taxon>
        <taxon>Incirrata</taxon>
        <taxon>Octopodidae</taxon>
        <taxon>Octopus</taxon>
    </lineage>
</organism>
<dbReference type="PROSITE" id="PS00916">
    <property type="entry name" value="PI3_4_KINASE_2"/>
    <property type="match status" value="1"/>
</dbReference>
<proteinExistence type="inferred from homology"/>
<dbReference type="GO" id="GO:0046854">
    <property type="term" value="P:phosphatidylinositol phosphate biosynthetic process"/>
    <property type="evidence" value="ECO:0007669"/>
    <property type="project" value="InterPro"/>
</dbReference>
<dbReference type="Proteomes" id="UP000515154">
    <property type="component" value="Unplaced"/>
</dbReference>
<dbReference type="InterPro" id="IPR018936">
    <property type="entry name" value="PI3/4_kinase_CS"/>
</dbReference>
<accession>A0A6P7U511</accession>
<dbReference type="AlphaFoldDB" id="A0A6P7U511"/>